<dbReference type="EMBL" id="CP013002">
    <property type="protein sequence ID" value="ALL13265.1"/>
    <property type="molecule type" value="Genomic_DNA"/>
</dbReference>
<dbReference type="Proteomes" id="UP000056905">
    <property type="component" value="Chromosome"/>
</dbReference>
<dbReference type="STRING" id="69395.AQ619_07810"/>
<evidence type="ECO:0000313" key="2">
    <source>
        <dbReference type="EMBL" id="ALL13265.1"/>
    </source>
</evidence>
<proteinExistence type="predicted"/>
<sequence length="192" mass="20119">MLPFLLLACGQAPSKPADATAATPSPTTATASSPRPASPPFQHDPRLDVFGYYFSQTPIQVGNWALKSVNLGAPSDFAAWEEGKRPSNFGPVFLEFEDVTSPTAENELGQTYHTVSFRLLADSYRVGAGQVTFHGSDTRIGEVSFSGGLDLAGLQAAKAAGPGGAGKPVLTGDLQIGANRLRNIGFVYFAGD</sequence>
<name>A0A0P0NYT7_9CAUL</name>
<gene>
    <name evidence="2" type="ORF">AQ619_07810</name>
</gene>
<dbReference type="KEGG" id="chq:AQ619_07810"/>
<protein>
    <submittedName>
        <fullName evidence="2">Uncharacterized protein</fullName>
    </submittedName>
</protein>
<organism evidence="2 3">
    <name type="scientific">Caulobacter henricii</name>
    <dbReference type="NCBI Taxonomy" id="69395"/>
    <lineage>
        <taxon>Bacteria</taxon>
        <taxon>Pseudomonadati</taxon>
        <taxon>Pseudomonadota</taxon>
        <taxon>Alphaproteobacteria</taxon>
        <taxon>Caulobacterales</taxon>
        <taxon>Caulobacteraceae</taxon>
        <taxon>Caulobacter</taxon>
    </lineage>
</organism>
<reference evidence="2 3" key="1">
    <citation type="submission" date="2015-10" db="EMBL/GenBank/DDBJ databases">
        <title>Conservation of the essential genome among Caulobacter and Brevundimonas species.</title>
        <authorList>
            <person name="Scott D."/>
            <person name="Ely B."/>
        </authorList>
    </citation>
    <scope>NUCLEOTIDE SEQUENCE [LARGE SCALE GENOMIC DNA]</scope>
    <source>
        <strain evidence="2 3">CB4</strain>
    </source>
</reference>
<feature type="compositionally biased region" description="Low complexity" evidence="1">
    <location>
        <begin position="14"/>
        <end position="35"/>
    </location>
</feature>
<feature type="region of interest" description="Disordered" evidence="1">
    <location>
        <begin position="14"/>
        <end position="41"/>
    </location>
</feature>
<dbReference type="AlphaFoldDB" id="A0A0P0NYT7"/>
<accession>A0A0P0NYT7</accession>
<evidence type="ECO:0000313" key="3">
    <source>
        <dbReference type="Proteomes" id="UP000056905"/>
    </source>
</evidence>
<keyword evidence="3" id="KW-1185">Reference proteome</keyword>
<evidence type="ECO:0000256" key="1">
    <source>
        <dbReference type="SAM" id="MobiDB-lite"/>
    </source>
</evidence>